<name>A0AAW1T861_9CHLO</name>
<organism evidence="2 3">
    <name type="scientific">Apatococcus fuscideae</name>
    <dbReference type="NCBI Taxonomy" id="2026836"/>
    <lineage>
        <taxon>Eukaryota</taxon>
        <taxon>Viridiplantae</taxon>
        <taxon>Chlorophyta</taxon>
        <taxon>core chlorophytes</taxon>
        <taxon>Trebouxiophyceae</taxon>
        <taxon>Chlorellales</taxon>
        <taxon>Chlorellaceae</taxon>
        <taxon>Apatococcus</taxon>
    </lineage>
</organism>
<feature type="compositionally biased region" description="Polar residues" evidence="1">
    <location>
        <begin position="25"/>
        <end position="40"/>
    </location>
</feature>
<dbReference type="AlphaFoldDB" id="A0AAW1T861"/>
<feature type="region of interest" description="Disordered" evidence="1">
    <location>
        <begin position="15"/>
        <end position="53"/>
    </location>
</feature>
<dbReference type="Proteomes" id="UP001485043">
    <property type="component" value="Unassembled WGS sequence"/>
</dbReference>
<protein>
    <submittedName>
        <fullName evidence="2">Uncharacterized protein</fullName>
    </submittedName>
</protein>
<evidence type="ECO:0000313" key="2">
    <source>
        <dbReference type="EMBL" id="KAK9865418.1"/>
    </source>
</evidence>
<accession>A0AAW1T861</accession>
<keyword evidence="3" id="KW-1185">Reference proteome</keyword>
<comment type="caution">
    <text evidence="2">The sequence shown here is derived from an EMBL/GenBank/DDBJ whole genome shotgun (WGS) entry which is preliminary data.</text>
</comment>
<evidence type="ECO:0000313" key="3">
    <source>
        <dbReference type="Proteomes" id="UP001485043"/>
    </source>
</evidence>
<sequence>MKAISIEMWTAGAADAQSEYGAGQHSGTPGSKKSFGSSINRIRGQRGMQPVPMLTQTQKRLASTHNEEADSLNKNDYLANLGKAQDYNINVDHDQSSNNIDHLFTGKTLGAKSDIADCTLRGA</sequence>
<proteinExistence type="predicted"/>
<dbReference type="EMBL" id="JALJOV010000250">
    <property type="protein sequence ID" value="KAK9865418.1"/>
    <property type="molecule type" value="Genomic_DNA"/>
</dbReference>
<gene>
    <name evidence="2" type="ORF">WJX84_000265</name>
</gene>
<reference evidence="2 3" key="1">
    <citation type="journal article" date="2024" name="Nat. Commun.">
        <title>Phylogenomics reveals the evolutionary origins of lichenization in chlorophyte algae.</title>
        <authorList>
            <person name="Puginier C."/>
            <person name="Libourel C."/>
            <person name="Otte J."/>
            <person name="Skaloud P."/>
            <person name="Haon M."/>
            <person name="Grisel S."/>
            <person name="Petersen M."/>
            <person name="Berrin J.G."/>
            <person name="Delaux P.M."/>
            <person name="Dal Grande F."/>
            <person name="Keller J."/>
        </authorList>
    </citation>
    <scope>NUCLEOTIDE SEQUENCE [LARGE SCALE GENOMIC DNA]</scope>
    <source>
        <strain evidence="2 3">SAG 2523</strain>
    </source>
</reference>
<evidence type="ECO:0000256" key="1">
    <source>
        <dbReference type="SAM" id="MobiDB-lite"/>
    </source>
</evidence>